<dbReference type="PANTHER" id="PTHR43179:SF7">
    <property type="entry name" value="RHAMNOSYLTRANSFERASE WBBL"/>
    <property type="match status" value="1"/>
</dbReference>
<reference evidence="2" key="1">
    <citation type="journal article" date="2021" name="PeerJ">
        <title>Extensive microbial diversity within the chicken gut microbiome revealed by metagenomics and culture.</title>
        <authorList>
            <person name="Gilroy R."/>
            <person name="Ravi A."/>
            <person name="Getino M."/>
            <person name="Pursley I."/>
            <person name="Horton D.L."/>
            <person name="Alikhan N.F."/>
            <person name="Baker D."/>
            <person name="Gharbi K."/>
            <person name="Hall N."/>
            <person name="Watson M."/>
            <person name="Adriaenssens E.M."/>
            <person name="Foster-Nyarko E."/>
            <person name="Jarju S."/>
            <person name="Secka A."/>
            <person name="Antonio M."/>
            <person name="Oren A."/>
            <person name="Chaudhuri R.R."/>
            <person name="La Ragione R."/>
            <person name="Hildebrand F."/>
            <person name="Pallen M.J."/>
        </authorList>
    </citation>
    <scope>NUCLEOTIDE SEQUENCE</scope>
    <source>
        <strain evidence="2">316</strain>
    </source>
</reference>
<dbReference type="InterPro" id="IPR001173">
    <property type="entry name" value="Glyco_trans_2-like"/>
</dbReference>
<accession>A0A921E760</accession>
<feature type="domain" description="Glycosyltransferase 2-like" evidence="1">
    <location>
        <begin position="473"/>
        <end position="653"/>
    </location>
</feature>
<dbReference type="CDD" id="cd04184">
    <property type="entry name" value="GT2_RfbC_Mx_like"/>
    <property type="match status" value="1"/>
</dbReference>
<dbReference type="PANTHER" id="PTHR43179">
    <property type="entry name" value="RHAMNOSYLTRANSFERASE WBBL"/>
    <property type="match status" value="1"/>
</dbReference>
<dbReference type="Proteomes" id="UP000742631">
    <property type="component" value="Unassembled WGS sequence"/>
</dbReference>
<evidence type="ECO:0000259" key="1">
    <source>
        <dbReference type="Pfam" id="PF00535"/>
    </source>
</evidence>
<proteinExistence type="predicted"/>
<feature type="domain" description="Glycosyltransferase 2-like" evidence="1">
    <location>
        <begin position="217"/>
        <end position="377"/>
    </location>
</feature>
<reference evidence="2" key="2">
    <citation type="submission" date="2021-09" db="EMBL/GenBank/DDBJ databases">
        <authorList>
            <person name="Gilroy R."/>
        </authorList>
    </citation>
    <scope>NUCLEOTIDE SEQUENCE</scope>
    <source>
        <strain evidence="2">316</strain>
    </source>
</reference>
<dbReference type="AlphaFoldDB" id="A0A921E760"/>
<evidence type="ECO:0000313" key="3">
    <source>
        <dbReference type="Proteomes" id="UP000742631"/>
    </source>
</evidence>
<dbReference type="EMBL" id="DYYG01000069">
    <property type="protein sequence ID" value="HJE26262.1"/>
    <property type="molecule type" value="Genomic_DNA"/>
</dbReference>
<dbReference type="GO" id="GO:0016757">
    <property type="term" value="F:glycosyltransferase activity"/>
    <property type="evidence" value="ECO:0007669"/>
    <property type="project" value="UniProtKB-KW"/>
</dbReference>
<dbReference type="SUPFAM" id="SSF53448">
    <property type="entry name" value="Nucleotide-diphospho-sugar transferases"/>
    <property type="match status" value="2"/>
</dbReference>
<protein>
    <submittedName>
        <fullName evidence="2">Glycosyltransferase family 2 protein</fullName>
    </submittedName>
</protein>
<gene>
    <name evidence="2" type="ORF">K8W01_21650</name>
</gene>
<sequence>MIACRIEPKGQLEPEGEGLWRSTGSDPQFRLTRPGGGRLFPFRLAGGWVRIRADLTGLGATKPVPLLYVDDGSGFREEEAVRLELREEGGIDDLVHLPRRVRGLRLDPLAASGRFRLSQATLQPLPGPAAALAVARRLLGRLPKDERRLAPLLGRLARLASSRSPATLWRSFWESARPRPAVASYAAWIERVERPALPSPEAMRAALAGFRLRPRISIVMPVYNTPKPYLEAALASIRAQAYPDWELCLCDDASTAPHIAPMLEALAAEEPRVRLVRRPRNGGIVAASNDALKLATGDWLTLIDHDDTIPPHAFHAFVAALNQDPEIDFLYSDEDKITIHGERYEPFFKPDWSPETLEACMYTAHLALYRMDIVARIGAFRPECEGAQDYDFVLRYTEHARRVRHIPQVLYHWRAIPGSTAQAMDNKGYVVAAAIRALEDRARRTGGLGSVRPTAFAGSFHLRRPLTARPLVSIVIPTAGRDSEVGGRTVDLLAACLASIRETSTYEPIEIVAVDNGDLRPSTRAALERHGARSVTWDQPVFNVAAKMNLGARASTGAVLVFLNDDIEVISPDWIEAMLALLQIPGVGAVGPKLLFETGELQHVGVTVIDATPDHPRRSYPREDPGHFFSTAGNRNYLAVTGACVMVRREDFEAIGGFDEDFAVNYNDVDLCLRLRERGLRSVYCAEVELYHYESRNRARTVAADEQARFRARWAERIPQDPYYSEWFEALPPTFELDPARF</sequence>
<dbReference type="CDD" id="cd04186">
    <property type="entry name" value="GT_2_like_c"/>
    <property type="match status" value="1"/>
</dbReference>
<comment type="caution">
    <text evidence="2">The sequence shown here is derived from an EMBL/GenBank/DDBJ whole genome shotgun (WGS) entry which is preliminary data.</text>
</comment>
<dbReference type="Pfam" id="PF00535">
    <property type="entry name" value="Glycos_transf_2"/>
    <property type="match status" value="2"/>
</dbReference>
<organism evidence="2 3">
    <name type="scientific">Methylorubrum populi</name>
    <dbReference type="NCBI Taxonomy" id="223967"/>
    <lineage>
        <taxon>Bacteria</taxon>
        <taxon>Pseudomonadati</taxon>
        <taxon>Pseudomonadota</taxon>
        <taxon>Alphaproteobacteria</taxon>
        <taxon>Hyphomicrobiales</taxon>
        <taxon>Methylobacteriaceae</taxon>
        <taxon>Methylorubrum</taxon>
    </lineage>
</organism>
<dbReference type="Gene3D" id="3.90.550.10">
    <property type="entry name" value="Spore Coat Polysaccharide Biosynthesis Protein SpsA, Chain A"/>
    <property type="match status" value="2"/>
</dbReference>
<dbReference type="InterPro" id="IPR029044">
    <property type="entry name" value="Nucleotide-diphossugar_trans"/>
</dbReference>
<evidence type="ECO:0000313" key="2">
    <source>
        <dbReference type="EMBL" id="HJE26262.1"/>
    </source>
</evidence>
<name>A0A921E760_9HYPH</name>